<reference evidence="2" key="1">
    <citation type="journal article" date="2017" name="Genome Biol.">
        <title>Comparative genomics reveals high biological diversity and specific adaptations in the industrially and medically important fungal genus Aspergillus.</title>
        <authorList>
            <person name="de Vries R.P."/>
            <person name="Riley R."/>
            <person name="Wiebenga A."/>
            <person name="Aguilar-Osorio G."/>
            <person name="Amillis S."/>
            <person name="Uchima C.A."/>
            <person name="Anderluh G."/>
            <person name="Asadollahi M."/>
            <person name="Askin M."/>
            <person name="Barry K."/>
            <person name="Battaglia E."/>
            <person name="Bayram O."/>
            <person name="Benocci T."/>
            <person name="Braus-Stromeyer S.A."/>
            <person name="Caldana C."/>
            <person name="Canovas D."/>
            <person name="Cerqueira G.C."/>
            <person name="Chen F."/>
            <person name="Chen W."/>
            <person name="Choi C."/>
            <person name="Clum A."/>
            <person name="Dos Santos R.A."/>
            <person name="Damasio A.R."/>
            <person name="Diallinas G."/>
            <person name="Emri T."/>
            <person name="Fekete E."/>
            <person name="Flipphi M."/>
            <person name="Freyberg S."/>
            <person name="Gallo A."/>
            <person name="Gournas C."/>
            <person name="Habgood R."/>
            <person name="Hainaut M."/>
            <person name="Harispe M.L."/>
            <person name="Henrissat B."/>
            <person name="Hilden K.S."/>
            <person name="Hope R."/>
            <person name="Hossain A."/>
            <person name="Karabika E."/>
            <person name="Karaffa L."/>
            <person name="Karanyi Z."/>
            <person name="Krasevec N."/>
            <person name="Kuo A."/>
            <person name="Kusch H."/>
            <person name="LaButti K."/>
            <person name="Lagendijk E.L."/>
            <person name="Lapidus A."/>
            <person name="Levasseur A."/>
            <person name="Lindquist E."/>
            <person name="Lipzen A."/>
            <person name="Logrieco A.F."/>
            <person name="MacCabe A."/>
            <person name="Maekelae M.R."/>
            <person name="Malavazi I."/>
            <person name="Melin P."/>
            <person name="Meyer V."/>
            <person name="Mielnichuk N."/>
            <person name="Miskei M."/>
            <person name="Molnar A.P."/>
            <person name="Mule G."/>
            <person name="Ngan C.Y."/>
            <person name="Orejas M."/>
            <person name="Orosz E."/>
            <person name="Ouedraogo J.P."/>
            <person name="Overkamp K.M."/>
            <person name="Park H.-S."/>
            <person name="Perrone G."/>
            <person name="Piumi F."/>
            <person name="Punt P.J."/>
            <person name="Ram A.F."/>
            <person name="Ramon A."/>
            <person name="Rauscher S."/>
            <person name="Record E."/>
            <person name="Riano-Pachon D.M."/>
            <person name="Robert V."/>
            <person name="Roehrig J."/>
            <person name="Ruller R."/>
            <person name="Salamov A."/>
            <person name="Salih N.S."/>
            <person name="Samson R.A."/>
            <person name="Sandor E."/>
            <person name="Sanguinetti M."/>
            <person name="Schuetze T."/>
            <person name="Sepcic K."/>
            <person name="Shelest E."/>
            <person name="Sherlock G."/>
            <person name="Sophianopoulou V."/>
            <person name="Squina F.M."/>
            <person name="Sun H."/>
            <person name="Susca A."/>
            <person name="Todd R.B."/>
            <person name="Tsang A."/>
            <person name="Unkles S.E."/>
            <person name="van de Wiele N."/>
            <person name="van Rossen-Uffink D."/>
            <person name="Oliveira J.V."/>
            <person name="Vesth T.C."/>
            <person name="Visser J."/>
            <person name="Yu J.-H."/>
            <person name="Zhou M."/>
            <person name="Andersen M.R."/>
            <person name="Archer D.B."/>
            <person name="Baker S.E."/>
            <person name="Benoit I."/>
            <person name="Brakhage A.A."/>
            <person name="Braus G.H."/>
            <person name="Fischer R."/>
            <person name="Frisvad J.C."/>
            <person name="Goldman G.H."/>
            <person name="Houbraken J."/>
            <person name="Oakley B."/>
            <person name="Pocsi I."/>
            <person name="Scazzocchio C."/>
            <person name="Seiboth B."/>
            <person name="vanKuyk P.A."/>
            <person name="Wortman J."/>
            <person name="Dyer P.S."/>
            <person name="Grigoriev I.V."/>
        </authorList>
    </citation>
    <scope>NUCLEOTIDE SEQUENCE [LARGE SCALE GENOMIC DNA]</scope>
    <source>
        <strain evidence="2">DTO 134E9</strain>
    </source>
</reference>
<dbReference type="OrthoDB" id="9895617at2759"/>
<dbReference type="EMBL" id="KV878210">
    <property type="protein sequence ID" value="OJJ39516.1"/>
    <property type="molecule type" value="Genomic_DNA"/>
</dbReference>
<gene>
    <name evidence="1" type="ORF">ASPWEDRAFT_180911</name>
</gene>
<evidence type="ECO:0000313" key="1">
    <source>
        <dbReference type="EMBL" id="OJJ39516.1"/>
    </source>
</evidence>
<proteinExistence type="predicted"/>
<evidence type="ECO:0000313" key="2">
    <source>
        <dbReference type="Proteomes" id="UP000184383"/>
    </source>
</evidence>
<name>A0A1L9RX59_ASPWE</name>
<accession>A0A1L9RX59</accession>
<protein>
    <recommendedName>
        <fullName evidence="3">CipC-like antibiotic response protein</fullName>
    </recommendedName>
</protein>
<dbReference type="AlphaFoldDB" id="A0A1L9RX59"/>
<dbReference type="GeneID" id="63747701"/>
<organism evidence="1 2">
    <name type="scientific">Aspergillus wentii DTO 134E9</name>
    <dbReference type="NCBI Taxonomy" id="1073089"/>
    <lineage>
        <taxon>Eukaryota</taxon>
        <taxon>Fungi</taxon>
        <taxon>Dikarya</taxon>
        <taxon>Ascomycota</taxon>
        <taxon>Pezizomycotina</taxon>
        <taxon>Eurotiomycetes</taxon>
        <taxon>Eurotiomycetidae</taxon>
        <taxon>Eurotiales</taxon>
        <taxon>Aspergillaceae</taxon>
        <taxon>Aspergillus</taxon>
        <taxon>Aspergillus subgen. Cremei</taxon>
    </lineage>
</organism>
<dbReference type="RefSeq" id="XP_040693192.1">
    <property type="nucleotide sequence ID" value="XM_040831853.1"/>
</dbReference>
<dbReference type="Pfam" id="PF12585">
    <property type="entry name" value="DUF3759"/>
    <property type="match status" value="1"/>
</dbReference>
<dbReference type="PANTHER" id="PTHR37450">
    <property type="entry name" value="CIPC PROTEIN"/>
    <property type="match status" value="1"/>
</dbReference>
<dbReference type="PANTHER" id="PTHR37450:SF1">
    <property type="entry name" value="CIPC PROTEIN"/>
    <property type="match status" value="1"/>
</dbReference>
<dbReference type="Proteomes" id="UP000184383">
    <property type="component" value="Unassembled WGS sequence"/>
</dbReference>
<sequence length="105" mass="11636">MVNIPFSEFHEDSYNQVQQSQGHEAHITHDLIGGAAGYEAVKKFNEYQAQHGKVVEHGQAKELIGGFAAAALTNLFETKGLDQVDKIKAQHAAKKHSEEHLEGHY</sequence>
<evidence type="ECO:0008006" key="3">
    <source>
        <dbReference type="Google" id="ProtNLM"/>
    </source>
</evidence>
<keyword evidence="2" id="KW-1185">Reference proteome</keyword>
<dbReference type="VEuPathDB" id="FungiDB:ASPWEDRAFT_180911"/>
<dbReference type="STRING" id="1073089.A0A1L9RX59"/>
<dbReference type="InterPro" id="IPR022234">
    <property type="entry name" value="DUF3759"/>
</dbReference>